<dbReference type="SUPFAM" id="SSF48403">
    <property type="entry name" value="Ankyrin repeat"/>
    <property type="match status" value="1"/>
</dbReference>
<dbReference type="InterPro" id="IPR011009">
    <property type="entry name" value="Kinase-like_dom_sf"/>
</dbReference>
<evidence type="ECO:0000256" key="1">
    <source>
        <dbReference type="ARBA" id="ARBA00022737"/>
    </source>
</evidence>
<dbReference type="PROSITE" id="PS50297">
    <property type="entry name" value="ANK_REP_REGION"/>
    <property type="match status" value="5"/>
</dbReference>
<dbReference type="InterPro" id="IPR036770">
    <property type="entry name" value="Ankyrin_rpt-contain_sf"/>
</dbReference>
<dbReference type="GO" id="GO:0004672">
    <property type="term" value="F:protein kinase activity"/>
    <property type="evidence" value="ECO:0007669"/>
    <property type="project" value="InterPro"/>
</dbReference>
<feature type="domain" description="Protein kinase" evidence="4">
    <location>
        <begin position="83"/>
        <end position="440"/>
    </location>
</feature>
<accession>A0A5C6SJD5</accession>
<dbReference type="EMBL" id="VMNF01000014">
    <property type="protein sequence ID" value="TXB97550.1"/>
    <property type="molecule type" value="Genomic_DNA"/>
</dbReference>
<dbReference type="InterPro" id="IPR002110">
    <property type="entry name" value="Ankyrin_rpt"/>
</dbReference>
<evidence type="ECO:0000256" key="3">
    <source>
        <dbReference type="PROSITE-ProRule" id="PRU00023"/>
    </source>
</evidence>
<feature type="repeat" description="ANK" evidence="3">
    <location>
        <begin position="620"/>
        <end position="652"/>
    </location>
</feature>
<reference evidence="5 6" key="1">
    <citation type="submission" date="2019-07" db="EMBL/GenBank/DDBJ databases">
        <title>The First High-Quality Draft Genome Sequence of the Causal Agent of the Current Panama Disease Epidemic.</title>
        <authorList>
            <person name="Warmington R.J."/>
            <person name="Kay W."/>
            <person name="Jeffries A."/>
            <person name="Bebber D."/>
            <person name="Moore K."/>
            <person name="Studholme D.J."/>
        </authorList>
    </citation>
    <scope>NUCLEOTIDE SEQUENCE [LARGE SCALE GENOMIC DNA]</scope>
    <source>
        <strain evidence="5 6">TR4</strain>
    </source>
</reference>
<dbReference type="GO" id="GO:0005524">
    <property type="term" value="F:ATP binding"/>
    <property type="evidence" value="ECO:0007669"/>
    <property type="project" value="InterPro"/>
</dbReference>
<evidence type="ECO:0000313" key="6">
    <source>
        <dbReference type="Proteomes" id="UP000321331"/>
    </source>
</evidence>
<proteinExistence type="predicted"/>
<dbReference type="Pfam" id="PF00023">
    <property type="entry name" value="Ank"/>
    <property type="match status" value="1"/>
</dbReference>
<keyword evidence="1" id="KW-0677">Repeat</keyword>
<dbReference type="InterPro" id="IPR000719">
    <property type="entry name" value="Prot_kinase_dom"/>
</dbReference>
<dbReference type="Proteomes" id="UP000321331">
    <property type="component" value="Unassembled WGS sequence"/>
</dbReference>
<dbReference type="AlphaFoldDB" id="A0A5C6SJD5"/>
<keyword evidence="2 3" id="KW-0040">ANK repeat</keyword>
<name>A0A5C6SJD5_FUSOC</name>
<dbReference type="PANTHER" id="PTHR24198">
    <property type="entry name" value="ANKYRIN REPEAT AND PROTEIN KINASE DOMAIN-CONTAINING PROTEIN"/>
    <property type="match status" value="1"/>
</dbReference>
<dbReference type="SMART" id="SM00248">
    <property type="entry name" value="ANK"/>
    <property type="match status" value="8"/>
</dbReference>
<sequence>MAELALGIVGIAGTVDACIKFGKVLVQAYKDYGQLEIVKELESGMARDQREIQSQTLRILQSKLEATTLAISKPEKYASSKRVKAIQFLGLRETLESTVAELESWTLKKASQTEVQDRAEPVREGLKLRQAFNTSGSVKLAEKLAIRKVEKYFVVENVSRETAGWRDSRELASRLRHSSPFTFGMLKCKGVVQSSTDSSLKFVFGVPEGYSKVQSCRRLLLSGSVPDSLTTRLQIARQLVTAVYYGHLYEFVHKDIMPETVLILEQPERCTDIVVCLKGFQLFRYVEGPTNTSQADPKDSIYQHPSQMSSTRVTFSMRHDIYSLGVCLLEIGLWKSLVDYDGGDVAQISNTLQATGGPSEHPLTIWALGITVFFIFTNSVPFRSPASTIEFSTDLGEPFPSGPLNYNHMSQCGQDFIRDAIKPQAEARPDCGLAMRHAWIRGLFTEASVPIIPDRTSKASSRASSFDSNTKEILTLASRRPDSAGSTIENASFVEKLQLTLGPQRLVEAEHSEQVTVAVRTGHVDMDNTLQDRGANIKTLSGGGLADTMVFDSKDYTLFRWAIETNQIDTMKLFINSGIDLKVTSSSGQTPLLLATLRGPEGVVRLLIENNGSLEAGNEHGVTPLMGAIQNRHLEVVKLLLKEGANPNARDHDGNTALMMAVCVNSQSITKLLISHGASLNRRDDGGCILLLIAASEGYQYSLMPLLEAASDTETSDDSGSTLLIAAAKRGRVSVVETLLKNGTKIEAKDFLGGETALVKAVTEGHVAVVELLPERGSNYEALNSQDKPCLVVAAARNYQSIKRLLLKKGVKRDLTYYLHCLEFKLAS</sequence>
<comment type="caution">
    <text evidence="5">The sequence shown here is derived from an EMBL/GenBank/DDBJ whole genome shotgun (WGS) entry which is preliminary data.</text>
</comment>
<gene>
    <name evidence="5" type="ORF">FocTR4_00011720</name>
</gene>
<evidence type="ECO:0000313" key="5">
    <source>
        <dbReference type="EMBL" id="TXB97550.1"/>
    </source>
</evidence>
<organism evidence="5 6">
    <name type="scientific">Fusarium oxysporum f. sp. cubense</name>
    <dbReference type="NCBI Taxonomy" id="61366"/>
    <lineage>
        <taxon>Eukaryota</taxon>
        <taxon>Fungi</taxon>
        <taxon>Dikarya</taxon>
        <taxon>Ascomycota</taxon>
        <taxon>Pezizomycotina</taxon>
        <taxon>Sordariomycetes</taxon>
        <taxon>Hypocreomycetidae</taxon>
        <taxon>Hypocreales</taxon>
        <taxon>Nectriaceae</taxon>
        <taxon>Fusarium</taxon>
        <taxon>Fusarium oxysporum species complex</taxon>
    </lineage>
</organism>
<dbReference type="SMART" id="SM00220">
    <property type="entry name" value="S_TKc"/>
    <property type="match status" value="1"/>
</dbReference>
<dbReference type="PROSITE" id="PS50088">
    <property type="entry name" value="ANK_REPEAT"/>
    <property type="match status" value="5"/>
</dbReference>
<evidence type="ECO:0000256" key="2">
    <source>
        <dbReference type="ARBA" id="ARBA00023043"/>
    </source>
</evidence>
<feature type="repeat" description="ANK" evidence="3">
    <location>
        <begin position="753"/>
        <end position="785"/>
    </location>
</feature>
<dbReference type="Gene3D" id="1.10.510.10">
    <property type="entry name" value="Transferase(Phosphotransferase) domain 1"/>
    <property type="match status" value="2"/>
</dbReference>
<dbReference type="Pfam" id="PF12796">
    <property type="entry name" value="Ank_2"/>
    <property type="match status" value="2"/>
</dbReference>
<dbReference type="Gene3D" id="1.25.40.20">
    <property type="entry name" value="Ankyrin repeat-containing domain"/>
    <property type="match status" value="1"/>
</dbReference>
<dbReference type="SUPFAM" id="SSF56112">
    <property type="entry name" value="Protein kinase-like (PK-like)"/>
    <property type="match status" value="1"/>
</dbReference>
<evidence type="ECO:0000259" key="4">
    <source>
        <dbReference type="PROSITE" id="PS50011"/>
    </source>
</evidence>
<feature type="repeat" description="ANK" evidence="3">
    <location>
        <begin position="653"/>
        <end position="685"/>
    </location>
</feature>
<dbReference type="PANTHER" id="PTHR24198:SF165">
    <property type="entry name" value="ANKYRIN REPEAT-CONTAINING PROTEIN-RELATED"/>
    <property type="match status" value="1"/>
</dbReference>
<dbReference type="PROSITE" id="PS50011">
    <property type="entry name" value="PROTEIN_KINASE_DOM"/>
    <property type="match status" value="1"/>
</dbReference>
<protein>
    <recommendedName>
        <fullName evidence="4">Protein kinase domain-containing protein</fullName>
    </recommendedName>
</protein>
<feature type="repeat" description="ANK" evidence="3">
    <location>
        <begin position="719"/>
        <end position="751"/>
    </location>
</feature>
<feature type="repeat" description="ANK" evidence="3">
    <location>
        <begin position="587"/>
        <end position="619"/>
    </location>
</feature>